<evidence type="ECO:0000256" key="1">
    <source>
        <dbReference type="SAM" id="MobiDB-lite"/>
    </source>
</evidence>
<dbReference type="PhylomeDB" id="K4AWI6"/>
<dbReference type="OMA" id="TTFQEIR"/>
<dbReference type="InParanoid" id="K4AWI6"/>
<dbReference type="PaxDb" id="4081-Solyc01g065830.1.1"/>
<accession>K4AWI6</accession>
<feature type="region of interest" description="Disordered" evidence="1">
    <location>
        <begin position="62"/>
        <end position="173"/>
    </location>
</feature>
<dbReference type="AlphaFoldDB" id="K4AWI6"/>
<feature type="compositionally biased region" description="Polar residues" evidence="1">
    <location>
        <begin position="101"/>
        <end position="130"/>
    </location>
</feature>
<evidence type="ECO:0000313" key="2">
    <source>
        <dbReference type="EnsemblPlants" id="Solyc01g065830.1.1"/>
    </source>
</evidence>
<proteinExistence type="predicted"/>
<organism evidence="2">
    <name type="scientific">Solanum lycopersicum</name>
    <name type="common">Tomato</name>
    <name type="synonym">Lycopersicon esculentum</name>
    <dbReference type="NCBI Taxonomy" id="4081"/>
    <lineage>
        <taxon>Eukaryota</taxon>
        <taxon>Viridiplantae</taxon>
        <taxon>Streptophyta</taxon>
        <taxon>Embryophyta</taxon>
        <taxon>Tracheophyta</taxon>
        <taxon>Spermatophyta</taxon>
        <taxon>Magnoliopsida</taxon>
        <taxon>eudicotyledons</taxon>
        <taxon>Gunneridae</taxon>
        <taxon>Pentapetalae</taxon>
        <taxon>asterids</taxon>
        <taxon>lamiids</taxon>
        <taxon>Solanales</taxon>
        <taxon>Solanaceae</taxon>
        <taxon>Solanoideae</taxon>
        <taxon>Solaneae</taxon>
        <taxon>Solanum</taxon>
        <taxon>Solanum subgen. Lycopersicon</taxon>
    </lineage>
</organism>
<reference evidence="2" key="1">
    <citation type="journal article" date="2012" name="Nature">
        <title>The tomato genome sequence provides insights into fleshy fruit evolution.</title>
        <authorList>
            <consortium name="Tomato Genome Consortium"/>
        </authorList>
    </citation>
    <scope>NUCLEOTIDE SEQUENCE [LARGE SCALE GENOMIC DNA]</scope>
    <source>
        <strain evidence="2">cv. Heinz 1706</strain>
    </source>
</reference>
<name>K4AWI6_SOLLC</name>
<evidence type="ECO:0000313" key="3">
    <source>
        <dbReference type="Proteomes" id="UP000004994"/>
    </source>
</evidence>
<sequence length="173" mass="18706">MDAQSPSKRFTRGIPLHVEIDVEHPSFSLGLTQEFGEISGSLSKSTTFQEIRSKFNNDPSRFVDGGVKNPVDVVTGSSKKRKQKADVYTVHNDKNEAVGSGSFSSDITNPTTPSLEFHMSFTSTPTAGDNPSQPPSAAAAVSKLRQPGMERTGIVDENGAENRKKSLHDPMNL</sequence>
<dbReference type="Gramene" id="Solyc01g065830.1.1">
    <property type="protein sequence ID" value="Solyc01g065830.1.1"/>
    <property type="gene ID" value="Solyc01g065830.1"/>
</dbReference>
<reference evidence="2" key="2">
    <citation type="submission" date="2015-06" db="UniProtKB">
        <authorList>
            <consortium name="EnsemblPlants"/>
        </authorList>
    </citation>
    <scope>IDENTIFICATION</scope>
    <source>
        <strain evidence="2">cv. Heinz 1706</strain>
    </source>
</reference>
<dbReference type="EnsemblPlants" id="Solyc01g065830.1.1">
    <property type="protein sequence ID" value="Solyc01g065830.1.1"/>
    <property type="gene ID" value="Solyc01g065830.1"/>
</dbReference>
<protein>
    <submittedName>
        <fullName evidence="2">Uncharacterized protein</fullName>
    </submittedName>
</protein>
<dbReference type="HOGENOM" id="CLU_1550199_0_0_1"/>
<keyword evidence="3" id="KW-1185">Reference proteome</keyword>
<feature type="compositionally biased region" description="Basic and acidic residues" evidence="1">
    <location>
        <begin position="160"/>
        <end position="173"/>
    </location>
</feature>
<dbReference type="Proteomes" id="UP000004994">
    <property type="component" value="Chromosome 1"/>
</dbReference>